<dbReference type="GO" id="GO:0031146">
    <property type="term" value="P:SCF-dependent proteasomal ubiquitin-dependent protein catabolic process"/>
    <property type="evidence" value="ECO:0007669"/>
    <property type="project" value="TreeGrafter"/>
</dbReference>
<dbReference type="PANTHER" id="PTHR13318">
    <property type="entry name" value="PARTNER OF PAIRED, ISOFORM B-RELATED"/>
    <property type="match status" value="1"/>
</dbReference>
<protein>
    <recommendedName>
        <fullName evidence="4">F-box domain-containing protein</fullName>
    </recommendedName>
</protein>
<gene>
    <name evidence="2" type="ORF">CARUB_v10007226mg</name>
</gene>
<name>R0H1X3_9BRAS</name>
<dbReference type="Proteomes" id="UP000029121">
    <property type="component" value="Unassembled WGS sequence"/>
</dbReference>
<feature type="region of interest" description="Disordered" evidence="1">
    <location>
        <begin position="51"/>
        <end position="78"/>
    </location>
</feature>
<keyword evidence="3" id="KW-1185">Reference proteome</keyword>
<dbReference type="InterPro" id="IPR032675">
    <property type="entry name" value="LRR_dom_sf"/>
</dbReference>
<dbReference type="GO" id="GO:0019005">
    <property type="term" value="C:SCF ubiquitin ligase complex"/>
    <property type="evidence" value="ECO:0007669"/>
    <property type="project" value="TreeGrafter"/>
</dbReference>
<dbReference type="SUPFAM" id="SSF52047">
    <property type="entry name" value="RNI-like"/>
    <property type="match status" value="1"/>
</dbReference>
<evidence type="ECO:0000313" key="3">
    <source>
        <dbReference type="Proteomes" id="UP000029121"/>
    </source>
</evidence>
<dbReference type="AlphaFoldDB" id="R0H1X3"/>
<sequence length="589" mass="65945">MTLVKNLAQSNGSYGDDYDRTSRNIKDLNEQHCKEIKALNDKMDKIIFSNQKTKTLKKSNNNTSVKKNQSHEQERPRTSSRSFFNRLLLNSISAEMEEVLFDDILGEIFTRLSSSSSSLPSFESVPLVSKRWLRLYRASKTSMSLQFSPHDGSVMTLLPSILRNHPSLSSLNLCFPVTIRTKATNPIRSYDESLKAQTSFNDELISIISSCCFNLKNFSFLINPISSSSLLPLATSLSLTSLSIKLWKPQNSDFTWIALFSSLKELSIDVQSTSSPASGSNPNPEVVELGLESVSLSGIQSDDTRVTWLWRSCRKLKKLKLKHCGSVGESEFFGLCLKNVEEIELITCRSVVDVVLLKVTEICESLKSLLIHDGGSKDGLVHFMNNAARCYDTLERLDLRLPMDLNDDHLVSLAENFKSLSSIRLTSSTFVSGLSLKMLALSFSSSLEELSLLSCNAIERERGLLATLGQDLRKLRKLDLTRNEWLFDKEVVSMLASCNGLVELGLRDCKHLTGEVLVALNKQGLKLKTLDIVGCRLMQSDDVEAFVMNNNSSRWLKKLVVEENQITEDILNLAASKLIETVVFPSLVW</sequence>
<dbReference type="eggNOG" id="KOG0017">
    <property type="taxonomic scope" value="Eukaryota"/>
</dbReference>
<reference evidence="3" key="1">
    <citation type="journal article" date="2013" name="Nat. Genet.">
        <title>The Capsella rubella genome and the genomic consequences of rapid mating system evolution.</title>
        <authorList>
            <person name="Slotte T."/>
            <person name="Hazzouri K.M."/>
            <person name="Agren J.A."/>
            <person name="Koenig D."/>
            <person name="Maumus F."/>
            <person name="Guo Y.L."/>
            <person name="Steige K."/>
            <person name="Platts A.E."/>
            <person name="Escobar J.S."/>
            <person name="Newman L.K."/>
            <person name="Wang W."/>
            <person name="Mandakova T."/>
            <person name="Vello E."/>
            <person name="Smith L.M."/>
            <person name="Henz S.R."/>
            <person name="Steffen J."/>
            <person name="Takuno S."/>
            <person name="Brandvain Y."/>
            <person name="Coop G."/>
            <person name="Andolfatto P."/>
            <person name="Hu T.T."/>
            <person name="Blanchette M."/>
            <person name="Clark R.M."/>
            <person name="Quesneville H."/>
            <person name="Nordborg M."/>
            <person name="Gaut B.S."/>
            <person name="Lysak M.A."/>
            <person name="Jenkins J."/>
            <person name="Grimwood J."/>
            <person name="Chapman J."/>
            <person name="Prochnik S."/>
            <person name="Shu S."/>
            <person name="Rokhsar D."/>
            <person name="Schmutz J."/>
            <person name="Weigel D."/>
            <person name="Wright S.I."/>
        </authorList>
    </citation>
    <scope>NUCLEOTIDE SEQUENCE [LARGE SCALE GENOMIC DNA]</scope>
    <source>
        <strain evidence="3">cv. Monte Gargano</strain>
    </source>
</reference>
<organism evidence="2 3">
    <name type="scientific">Capsella rubella</name>
    <dbReference type="NCBI Taxonomy" id="81985"/>
    <lineage>
        <taxon>Eukaryota</taxon>
        <taxon>Viridiplantae</taxon>
        <taxon>Streptophyta</taxon>
        <taxon>Embryophyta</taxon>
        <taxon>Tracheophyta</taxon>
        <taxon>Spermatophyta</taxon>
        <taxon>Magnoliopsida</taxon>
        <taxon>eudicotyledons</taxon>
        <taxon>Gunneridae</taxon>
        <taxon>Pentapetalae</taxon>
        <taxon>rosids</taxon>
        <taxon>malvids</taxon>
        <taxon>Brassicales</taxon>
        <taxon>Brassicaceae</taxon>
        <taxon>Camelineae</taxon>
        <taxon>Capsella</taxon>
    </lineage>
</organism>
<feature type="compositionally biased region" description="Low complexity" evidence="1">
    <location>
        <begin position="51"/>
        <end position="67"/>
    </location>
</feature>
<evidence type="ECO:0000256" key="1">
    <source>
        <dbReference type="SAM" id="MobiDB-lite"/>
    </source>
</evidence>
<dbReference type="Gene3D" id="3.80.10.10">
    <property type="entry name" value="Ribonuclease Inhibitor"/>
    <property type="match status" value="1"/>
</dbReference>
<evidence type="ECO:0000313" key="2">
    <source>
        <dbReference type="EMBL" id="EOA18650.1"/>
    </source>
</evidence>
<accession>R0H1X3</accession>
<dbReference type="PANTHER" id="PTHR13318:SF182">
    <property type="entry name" value="F-BOX_LRR-REPEAT PROTEIN 14"/>
    <property type="match status" value="1"/>
</dbReference>
<evidence type="ECO:0008006" key="4">
    <source>
        <dbReference type="Google" id="ProtNLM"/>
    </source>
</evidence>
<dbReference type="eggNOG" id="KOG1947">
    <property type="taxonomic scope" value="Eukaryota"/>
</dbReference>
<proteinExistence type="predicted"/>
<dbReference type="EMBL" id="KB870811">
    <property type="protein sequence ID" value="EOA18650.1"/>
    <property type="molecule type" value="Genomic_DNA"/>
</dbReference>